<keyword evidence="4" id="KW-0472">Membrane</keyword>
<dbReference type="AlphaFoldDB" id="B8MCZ7"/>
<dbReference type="Pfam" id="PF12755">
    <property type="entry name" value="Vac14_Fab1_bd"/>
    <property type="match status" value="1"/>
</dbReference>
<dbReference type="InterPro" id="IPR026825">
    <property type="entry name" value="Vac14"/>
</dbReference>
<evidence type="ECO:0000256" key="2">
    <source>
        <dbReference type="ARBA" id="ARBA00010225"/>
    </source>
</evidence>
<dbReference type="GO" id="GO:0000329">
    <property type="term" value="C:fungal-type vacuole membrane"/>
    <property type="evidence" value="ECO:0007669"/>
    <property type="project" value="TreeGrafter"/>
</dbReference>
<feature type="repeat" description="HEAT" evidence="5">
    <location>
        <begin position="87"/>
        <end position="122"/>
    </location>
</feature>
<keyword evidence="3" id="KW-0677">Repeat</keyword>
<evidence type="ECO:0000256" key="5">
    <source>
        <dbReference type="PROSITE-ProRule" id="PRU00103"/>
    </source>
</evidence>
<feature type="region of interest" description="Disordered" evidence="6">
    <location>
        <begin position="833"/>
        <end position="898"/>
    </location>
</feature>
<proteinExistence type="inferred from homology"/>
<dbReference type="Gene3D" id="1.25.10.10">
    <property type="entry name" value="Leucine-rich Repeat Variant"/>
    <property type="match status" value="2"/>
</dbReference>
<feature type="compositionally biased region" description="Polar residues" evidence="6">
    <location>
        <begin position="805"/>
        <end position="816"/>
    </location>
</feature>
<gene>
    <name evidence="8" type="ORF">TSTA_113490</name>
</gene>
<dbReference type="GeneID" id="8101661"/>
<accession>B8MCZ7</accession>
<organism evidence="8 9">
    <name type="scientific">Talaromyces stipitatus (strain ATCC 10500 / CBS 375.48 / QM 6759 / NRRL 1006)</name>
    <name type="common">Penicillium stipitatum</name>
    <dbReference type="NCBI Taxonomy" id="441959"/>
    <lineage>
        <taxon>Eukaryota</taxon>
        <taxon>Fungi</taxon>
        <taxon>Dikarya</taxon>
        <taxon>Ascomycota</taxon>
        <taxon>Pezizomycotina</taxon>
        <taxon>Eurotiomycetes</taxon>
        <taxon>Eurotiomycetidae</taxon>
        <taxon>Eurotiales</taxon>
        <taxon>Trichocomaceae</taxon>
        <taxon>Talaromyces</taxon>
        <taxon>Talaromyces sect. Talaromyces</taxon>
    </lineage>
</organism>
<dbReference type="GO" id="GO:0070772">
    <property type="term" value="C:PAS complex"/>
    <property type="evidence" value="ECO:0007669"/>
    <property type="project" value="InterPro"/>
</dbReference>
<dbReference type="InterPro" id="IPR021841">
    <property type="entry name" value="VAC14_Fig4p-bd"/>
</dbReference>
<dbReference type="PROSITE" id="PS50077">
    <property type="entry name" value="HEAT_REPEAT"/>
    <property type="match status" value="1"/>
</dbReference>
<dbReference type="Proteomes" id="UP000001745">
    <property type="component" value="Unassembled WGS sequence"/>
</dbReference>
<dbReference type="VEuPathDB" id="FungiDB:TSTA_113490"/>
<dbReference type="PANTHER" id="PTHR16023">
    <property type="entry name" value="TAX1 BINDING PROTEIN-RELATED"/>
    <property type="match status" value="1"/>
</dbReference>
<dbReference type="RefSeq" id="XP_002481515.1">
    <property type="nucleotide sequence ID" value="XM_002481470.1"/>
</dbReference>
<sequence length="898" mass="99154">MDQSVQRLLNDKLYDKRKQGALELEKIVRDATIKGEHDKIREIVDQLCHDYAYAVHQPHARNGGLIGLAAASIALGSEGVAPYLQEIVPPVLACFSDQDARVRYYACESMYNIAKVAKGEILPFFNDIFDALCKLASDSELSVKNGAELLDRLVKDIVAESAASYVSVLQLGEKPLQELDQGRDPDETSVELPTAFSLPMFIPLLQERIHVLNPFTRTFLVSWLTLLDTIPDLELVCYLPAFLGGLIKFLGDPNKDVNVATQGLLERFLSEIKRIARIKKGIAESKKSKEEIAAAAATSENTSVVTGNSDEVGGSDDVVAESVSADGNDDEQSIIVDGDWVPGQDAYIDYPKILEILVGFVDTTYDEEMQLTALRWIDTFFEISPEDILQFVPALLIQVLPAISSGSDQVRQAATRVNTSLMEYIVSLSDETMESYTSKGKEGEERRASVQSGKPSLDNQSNDSPSSSPPSDLDYAAAVNSLTLQFLNENEGTRVAALSWLIMLHRKAPRKVLAFNDGTFPALLKTLSDPAEAVVTKDLQLLSQISRNSEDGYFTSFMINLLQLFSTDRKLLEVRGNLIIRQLCMNLSPERIYRTLADCLEKEDDIEFASIMVQNLNNNLITAPELSDLRKRLRSLDSREGQTLFVALFRSWCHNAVSTFSLCLLAQAYEQAYNLLQIFAELEMTVNMLIQIDKLVQLLESPVFTYLRLQLLEPDKYPHLYKCLYGVLMLLPQSSAFAALKNRLNSVSNIGLLQGPRPPVTAGGGYERPSGSRLKSREDSSVRWVELLDKFKNVQEKAKRHQRASQRQFEADSTGTACKQPSLVGALSVAAATDHQGSRDKVLPDVPRSGFGNAGLGISGRTSDGTARDGRSTPTSTNKSKSSLSHLGRLGIGGRKKH</sequence>
<dbReference type="InterPro" id="IPR016024">
    <property type="entry name" value="ARM-type_fold"/>
</dbReference>
<dbReference type="SUPFAM" id="SSF48371">
    <property type="entry name" value="ARM repeat"/>
    <property type="match status" value="1"/>
</dbReference>
<dbReference type="GO" id="GO:0006661">
    <property type="term" value="P:phosphatidylinositol biosynthetic process"/>
    <property type="evidence" value="ECO:0007669"/>
    <property type="project" value="InterPro"/>
</dbReference>
<feature type="compositionally biased region" description="Low complexity" evidence="6">
    <location>
        <begin position="455"/>
        <end position="472"/>
    </location>
</feature>
<dbReference type="eggNOG" id="KOG0212">
    <property type="taxonomic scope" value="Eukaryota"/>
</dbReference>
<dbReference type="InParanoid" id="B8MCZ7"/>
<reference evidence="9" key="1">
    <citation type="journal article" date="2015" name="Genome Announc.">
        <title>Genome sequence of the AIDS-associated pathogen Penicillium marneffei (ATCC18224) and its near taxonomic relative Talaromyces stipitatus (ATCC10500).</title>
        <authorList>
            <person name="Nierman W.C."/>
            <person name="Fedorova-Abrams N.D."/>
            <person name="Andrianopoulos A."/>
        </authorList>
    </citation>
    <scope>NUCLEOTIDE SEQUENCE [LARGE SCALE GENOMIC DNA]</scope>
    <source>
        <strain evidence="9">ATCC 10500 / CBS 375.48 / QM 6759 / NRRL 1006</strain>
    </source>
</reference>
<dbReference type="PANTHER" id="PTHR16023:SF0">
    <property type="entry name" value="PROTEIN VAC14 HOMOLOG"/>
    <property type="match status" value="1"/>
</dbReference>
<dbReference type="Pfam" id="PF11916">
    <property type="entry name" value="Vac14_Fig4_bd"/>
    <property type="match status" value="1"/>
</dbReference>
<keyword evidence="9" id="KW-1185">Reference proteome</keyword>
<feature type="region of interest" description="Disordered" evidence="6">
    <location>
        <begin position="756"/>
        <end position="777"/>
    </location>
</feature>
<dbReference type="OMA" id="QCYQHVS"/>
<comment type="subcellular location">
    <subcellularLocation>
        <location evidence="1">Endomembrane system</location>
    </subcellularLocation>
</comment>
<comment type="similarity">
    <text evidence="2">Belongs to the VAC14 family.</text>
</comment>
<name>B8MCZ7_TALSN</name>
<evidence type="ECO:0000256" key="4">
    <source>
        <dbReference type="ARBA" id="ARBA00023136"/>
    </source>
</evidence>
<evidence type="ECO:0000256" key="1">
    <source>
        <dbReference type="ARBA" id="ARBA00004308"/>
    </source>
</evidence>
<dbReference type="HOGENOM" id="CLU_007740_0_0_1"/>
<dbReference type="PhylomeDB" id="B8MCZ7"/>
<dbReference type="GO" id="GO:0010008">
    <property type="term" value="C:endosome membrane"/>
    <property type="evidence" value="ECO:0007669"/>
    <property type="project" value="TreeGrafter"/>
</dbReference>
<dbReference type="InterPro" id="IPR021133">
    <property type="entry name" value="HEAT_type_2"/>
</dbReference>
<feature type="compositionally biased region" description="Low complexity" evidence="6">
    <location>
        <begin position="872"/>
        <end position="885"/>
    </location>
</feature>
<feature type="domain" description="Vacuolar protein 14 C-terminal Fig4-binding" evidence="7">
    <location>
        <begin position="569"/>
        <end position="747"/>
    </location>
</feature>
<dbReference type="OrthoDB" id="5574975at2759"/>
<protein>
    <submittedName>
        <fullName evidence="8">Vacuole-associated enzyme activator complex component (Vac14), putative</fullName>
    </submittedName>
</protein>
<dbReference type="FunCoup" id="B8MCZ7">
    <property type="interactions" value="892"/>
</dbReference>
<evidence type="ECO:0000313" key="9">
    <source>
        <dbReference type="Proteomes" id="UP000001745"/>
    </source>
</evidence>
<feature type="compositionally biased region" description="Basic and acidic residues" evidence="6">
    <location>
        <begin position="439"/>
        <end position="448"/>
    </location>
</feature>
<evidence type="ECO:0000256" key="3">
    <source>
        <dbReference type="ARBA" id="ARBA00022737"/>
    </source>
</evidence>
<feature type="region of interest" description="Disordered" evidence="6">
    <location>
        <begin position="435"/>
        <end position="472"/>
    </location>
</feature>
<evidence type="ECO:0000313" key="8">
    <source>
        <dbReference type="EMBL" id="EED17523.1"/>
    </source>
</evidence>
<dbReference type="InterPro" id="IPR011989">
    <property type="entry name" value="ARM-like"/>
</dbReference>
<evidence type="ECO:0000259" key="7">
    <source>
        <dbReference type="Pfam" id="PF11916"/>
    </source>
</evidence>
<evidence type="ECO:0000256" key="6">
    <source>
        <dbReference type="SAM" id="MobiDB-lite"/>
    </source>
</evidence>
<feature type="region of interest" description="Disordered" evidence="6">
    <location>
        <begin position="797"/>
        <end position="816"/>
    </location>
</feature>
<dbReference type="EMBL" id="EQ962655">
    <property type="protein sequence ID" value="EED17523.1"/>
    <property type="molecule type" value="Genomic_DNA"/>
</dbReference>
<dbReference type="STRING" id="441959.B8MCZ7"/>